<proteinExistence type="predicted"/>
<dbReference type="RefSeq" id="WP_230097393.1">
    <property type="nucleotide sequence ID" value="NZ_CAKKNS010000008.1"/>
</dbReference>
<keyword evidence="2" id="KW-1185">Reference proteome</keyword>
<evidence type="ECO:0000313" key="1">
    <source>
        <dbReference type="EMBL" id="CAH0417369.1"/>
    </source>
</evidence>
<gene>
    <name evidence="1" type="ORF">WFA24289_01704</name>
</gene>
<comment type="caution">
    <text evidence="1">The sequence shown here is derived from an EMBL/GenBank/DDBJ whole genome shotgun (WGS) entry which is preliminary data.</text>
</comment>
<evidence type="ECO:0000313" key="2">
    <source>
        <dbReference type="Proteomes" id="UP000789707"/>
    </source>
</evidence>
<dbReference type="EMBL" id="CAKKNS010000008">
    <property type="protein sequence ID" value="CAH0417369.1"/>
    <property type="molecule type" value="Genomic_DNA"/>
</dbReference>
<dbReference type="InterPro" id="IPR025659">
    <property type="entry name" value="Tubby-like_C"/>
</dbReference>
<dbReference type="SUPFAM" id="SSF54518">
    <property type="entry name" value="Tubby C-terminal domain-like"/>
    <property type="match status" value="1"/>
</dbReference>
<dbReference type="Proteomes" id="UP000789707">
    <property type="component" value="Unassembled WGS sequence"/>
</dbReference>
<protein>
    <submittedName>
        <fullName evidence="1">Uncharacterized protein</fullName>
    </submittedName>
</protein>
<sequence>MRKLYLKQINTHSSQTATTVRDINGKAEYLVTGSFGREDAFIHVYNNLGQLVVELKQTSFGLLPRFTITFQDEEVGSIGVSLGTLLDVIYVRDLNWFIRGSLTSGTYHAYHKQTRLMTVKPVKRPNGLFNELTIKNKAQEPILIGIAVILSRWLFNTKPSPLKNLLRQPITLAYSDKITLKNH</sequence>
<organism evidence="1 2">
    <name type="scientific">Periweissella fabaria</name>
    <dbReference type="NCBI Taxonomy" id="546157"/>
    <lineage>
        <taxon>Bacteria</taxon>
        <taxon>Bacillati</taxon>
        <taxon>Bacillota</taxon>
        <taxon>Bacilli</taxon>
        <taxon>Lactobacillales</taxon>
        <taxon>Lactobacillaceae</taxon>
        <taxon>Periweissella</taxon>
    </lineage>
</organism>
<name>A0ABN8BM23_9LACO</name>
<reference evidence="1 2" key="1">
    <citation type="submission" date="2021-11" db="EMBL/GenBank/DDBJ databases">
        <authorList>
            <person name="Depoorter E."/>
        </authorList>
    </citation>
    <scope>NUCLEOTIDE SEQUENCE [LARGE SCALE GENOMIC DNA]</scope>
    <source>
        <strain evidence="1 2">LMG 24289</strain>
    </source>
</reference>
<accession>A0ABN8BM23</accession>